<comment type="caution">
    <text evidence="1">The sequence shown here is derived from an EMBL/GenBank/DDBJ whole genome shotgun (WGS) entry which is preliminary data.</text>
</comment>
<evidence type="ECO:0000313" key="1">
    <source>
        <dbReference type="EMBL" id="GFQ65082.1"/>
    </source>
</evidence>
<organism evidence="1 2">
    <name type="scientific">Trichonephila clavata</name>
    <name type="common">Joro spider</name>
    <name type="synonym">Nephila clavata</name>
    <dbReference type="NCBI Taxonomy" id="2740835"/>
    <lineage>
        <taxon>Eukaryota</taxon>
        <taxon>Metazoa</taxon>
        <taxon>Ecdysozoa</taxon>
        <taxon>Arthropoda</taxon>
        <taxon>Chelicerata</taxon>
        <taxon>Arachnida</taxon>
        <taxon>Araneae</taxon>
        <taxon>Araneomorphae</taxon>
        <taxon>Entelegynae</taxon>
        <taxon>Araneoidea</taxon>
        <taxon>Nephilidae</taxon>
        <taxon>Trichonephila</taxon>
    </lineage>
</organism>
<dbReference type="EMBL" id="BMAO01020113">
    <property type="protein sequence ID" value="GFQ65082.1"/>
    <property type="molecule type" value="Genomic_DNA"/>
</dbReference>
<proteinExistence type="predicted"/>
<dbReference type="AlphaFoldDB" id="A0A8X6EYP0"/>
<reference evidence="1" key="1">
    <citation type="submission" date="2020-07" db="EMBL/GenBank/DDBJ databases">
        <title>Multicomponent nature underlies the extraordinary mechanical properties of spider dragline silk.</title>
        <authorList>
            <person name="Kono N."/>
            <person name="Nakamura H."/>
            <person name="Mori M."/>
            <person name="Yoshida Y."/>
            <person name="Ohtoshi R."/>
            <person name="Malay A.D."/>
            <person name="Moran D.A.P."/>
            <person name="Tomita M."/>
            <person name="Numata K."/>
            <person name="Arakawa K."/>
        </authorList>
    </citation>
    <scope>NUCLEOTIDE SEQUENCE</scope>
</reference>
<name>A0A8X6EYP0_TRICU</name>
<dbReference type="Proteomes" id="UP000887116">
    <property type="component" value="Unassembled WGS sequence"/>
</dbReference>
<keyword evidence="2" id="KW-1185">Reference proteome</keyword>
<protein>
    <submittedName>
        <fullName evidence="1">Uncharacterized protein</fullName>
    </submittedName>
</protein>
<evidence type="ECO:0000313" key="2">
    <source>
        <dbReference type="Proteomes" id="UP000887116"/>
    </source>
</evidence>
<accession>A0A8X6EYP0</accession>
<sequence>MLLGLCYVRKNGLRPFALLVIALETIKTHYAPDARFHNYNEGSLLAFAPDPGVGVFCELFSFYLHVGFHANHYDREVEANHLAVLHPSARLFPPNKAVILSDLCSALYALPTE</sequence>
<gene>
    <name evidence="1" type="ORF">TNCT_3131</name>
</gene>